<keyword evidence="2 4" id="KW-0339">Growth factor</keyword>
<dbReference type="PANTHER" id="PTHR11633:SF1">
    <property type="entry name" value="LD28763P"/>
    <property type="match status" value="1"/>
</dbReference>
<evidence type="ECO:0000256" key="3">
    <source>
        <dbReference type="ARBA" id="ARBA00023246"/>
    </source>
</evidence>
<dbReference type="OrthoDB" id="5785123at2759"/>
<keyword evidence="3" id="KW-0497">Mitogen</keyword>
<dbReference type="GO" id="GO:0070851">
    <property type="term" value="F:growth factor receptor binding"/>
    <property type="evidence" value="ECO:0007669"/>
    <property type="project" value="TreeGrafter"/>
</dbReference>
<reference evidence="9" key="1">
    <citation type="submission" date="2017-02" db="UniProtKB">
        <authorList>
            <consortium name="WormBaseParasite"/>
        </authorList>
    </citation>
    <scope>IDENTIFICATION</scope>
</reference>
<dbReference type="PROSITE" id="PS50278">
    <property type="entry name" value="PDGF_2"/>
    <property type="match status" value="1"/>
</dbReference>
<dbReference type="InterPro" id="IPR029034">
    <property type="entry name" value="Cystine-knot_cytokine"/>
</dbReference>
<keyword evidence="8" id="KW-1185">Reference proteome</keyword>
<dbReference type="Proteomes" id="UP000038040">
    <property type="component" value="Unplaced"/>
</dbReference>
<dbReference type="SUPFAM" id="SSF57501">
    <property type="entry name" value="Cystine-knot cytokines"/>
    <property type="match status" value="1"/>
</dbReference>
<dbReference type="Gene3D" id="2.10.90.10">
    <property type="entry name" value="Cystine-knot cytokines"/>
    <property type="match status" value="1"/>
</dbReference>
<dbReference type="GO" id="GO:0008083">
    <property type="term" value="F:growth factor activity"/>
    <property type="evidence" value="ECO:0007669"/>
    <property type="project" value="UniProtKB-KW"/>
</dbReference>
<evidence type="ECO:0000256" key="4">
    <source>
        <dbReference type="RuleBase" id="RU003818"/>
    </source>
</evidence>
<dbReference type="GO" id="GO:0005615">
    <property type="term" value="C:extracellular space"/>
    <property type="evidence" value="ECO:0007669"/>
    <property type="project" value="TreeGrafter"/>
</dbReference>
<dbReference type="Proteomes" id="UP000274756">
    <property type="component" value="Unassembled WGS sequence"/>
</dbReference>
<feature type="domain" description="Platelet-derived growth factor (PDGF) family profile" evidence="5">
    <location>
        <begin position="68"/>
        <end position="155"/>
    </location>
</feature>
<proteinExistence type="inferred from homology"/>
<name>A0A0N4UQF0_DRAME</name>
<dbReference type="AlphaFoldDB" id="A0A0N4UQF0"/>
<dbReference type="Pfam" id="PF00341">
    <property type="entry name" value="PDGF"/>
    <property type="match status" value="1"/>
</dbReference>
<dbReference type="STRING" id="318479.A0A0N4UQF0"/>
<evidence type="ECO:0000256" key="2">
    <source>
        <dbReference type="ARBA" id="ARBA00023030"/>
    </source>
</evidence>
<evidence type="ECO:0000313" key="9">
    <source>
        <dbReference type="WBParaSite" id="DME_0001023501-mRNA-1"/>
    </source>
</evidence>
<gene>
    <name evidence="6" type="ORF">DME_LOCUS10858</name>
</gene>
<dbReference type="PANTHER" id="PTHR11633">
    <property type="entry name" value="PLATELET-DERIVED GROWTH FACTOR"/>
    <property type="match status" value="1"/>
</dbReference>
<protein>
    <submittedName>
        <fullName evidence="9">PDGF_2 domain-containing protein</fullName>
    </submittedName>
</protein>
<evidence type="ECO:0000259" key="5">
    <source>
        <dbReference type="PROSITE" id="PS50278"/>
    </source>
</evidence>
<reference evidence="6 8" key="2">
    <citation type="submission" date="2018-11" db="EMBL/GenBank/DDBJ databases">
        <authorList>
            <consortium name="Pathogen Informatics"/>
        </authorList>
    </citation>
    <scope>NUCLEOTIDE SEQUENCE [LARGE SCALE GENOMIC DNA]</scope>
</reference>
<dbReference type="EMBL" id="UYYG01001260">
    <property type="protein sequence ID" value="VDN60885.1"/>
    <property type="molecule type" value="Genomic_DNA"/>
</dbReference>
<comment type="similarity">
    <text evidence="1 4">Belongs to the PDGF/VEGF growth factor family.</text>
</comment>
<organism evidence="7 9">
    <name type="scientific">Dracunculus medinensis</name>
    <name type="common">Guinea worm</name>
    <dbReference type="NCBI Taxonomy" id="318479"/>
    <lineage>
        <taxon>Eukaryota</taxon>
        <taxon>Metazoa</taxon>
        <taxon>Ecdysozoa</taxon>
        <taxon>Nematoda</taxon>
        <taxon>Chromadorea</taxon>
        <taxon>Rhabditida</taxon>
        <taxon>Spirurina</taxon>
        <taxon>Dracunculoidea</taxon>
        <taxon>Dracunculidae</taxon>
        <taxon>Dracunculus</taxon>
    </lineage>
</organism>
<evidence type="ECO:0000313" key="8">
    <source>
        <dbReference type="Proteomes" id="UP000274756"/>
    </source>
</evidence>
<dbReference type="SMART" id="SM00141">
    <property type="entry name" value="PDGF"/>
    <property type="match status" value="1"/>
</dbReference>
<evidence type="ECO:0000313" key="6">
    <source>
        <dbReference type="EMBL" id="VDN60885.1"/>
    </source>
</evidence>
<dbReference type="GO" id="GO:0051781">
    <property type="term" value="P:positive regulation of cell division"/>
    <property type="evidence" value="ECO:0007669"/>
    <property type="project" value="UniProtKB-KW"/>
</dbReference>
<accession>A0A0N4UQF0</accession>
<dbReference type="GO" id="GO:0008284">
    <property type="term" value="P:positive regulation of cell population proliferation"/>
    <property type="evidence" value="ECO:0007669"/>
    <property type="project" value="TreeGrafter"/>
</dbReference>
<evidence type="ECO:0000256" key="1">
    <source>
        <dbReference type="ARBA" id="ARBA00006686"/>
    </source>
</evidence>
<dbReference type="WBParaSite" id="DME_0001023501-mRNA-1">
    <property type="protein sequence ID" value="DME_0001023501-mRNA-1"/>
    <property type="gene ID" value="DME_0001023501"/>
</dbReference>
<dbReference type="GO" id="GO:0016020">
    <property type="term" value="C:membrane"/>
    <property type="evidence" value="ECO:0007669"/>
    <property type="project" value="InterPro"/>
</dbReference>
<evidence type="ECO:0000313" key="7">
    <source>
        <dbReference type="Proteomes" id="UP000038040"/>
    </source>
</evidence>
<dbReference type="InterPro" id="IPR000072">
    <property type="entry name" value="PDGF/VEGF_dom"/>
</dbReference>
<sequence length="187" mass="20945">MAKTLASTYRKKTGDEKRIKLQGASFISSSSLSLSPSLNDDNTAISTNPQINLDFEILGSIKQGNDTCELRNICIPIPVNNPDPSLLIFPRCYEITQCVGSCCDASERCSPITTEYLRKPIVEMIYNGNNRFIINRTLNITMERHLACNCRDCFQEQYRSSCTKAQVVGPNCNCQCPNQAEKRKCES</sequence>